<dbReference type="Pfam" id="PF07858">
    <property type="entry name" value="LEH"/>
    <property type="match status" value="1"/>
</dbReference>
<protein>
    <submittedName>
        <fullName evidence="2">Limonene-1,2-epoxide hydrolase family protein</fullName>
    </submittedName>
</protein>
<proteinExistence type="predicted"/>
<reference evidence="2 3" key="2">
    <citation type="submission" date="2023-11" db="EMBL/GenBank/DDBJ databases">
        <authorList>
            <person name="Lara A.C."/>
            <person name="Chronakova A."/>
        </authorList>
    </citation>
    <scope>NUCLEOTIDE SEQUENCE [LARGE SCALE GENOMIC DNA]</scope>
    <source>
        <strain evidence="2 3">BCCO 10_0856</strain>
    </source>
</reference>
<dbReference type="Gene3D" id="3.10.450.50">
    <property type="match status" value="1"/>
</dbReference>
<organism evidence="2 3">
    <name type="scientific">Lentzea miocenica</name>
    <dbReference type="NCBI Taxonomy" id="3095431"/>
    <lineage>
        <taxon>Bacteria</taxon>
        <taxon>Bacillati</taxon>
        <taxon>Actinomycetota</taxon>
        <taxon>Actinomycetes</taxon>
        <taxon>Pseudonocardiales</taxon>
        <taxon>Pseudonocardiaceae</taxon>
        <taxon>Lentzea</taxon>
    </lineage>
</organism>
<feature type="domain" description="Limonene-1,2-epoxide hydrolase" evidence="1">
    <location>
        <begin position="5"/>
        <end position="120"/>
    </location>
</feature>
<keyword evidence="3" id="KW-1185">Reference proteome</keyword>
<gene>
    <name evidence="2" type="ORF">SK803_20000</name>
</gene>
<dbReference type="InterPro" id="IPR013100">
    <property type="entry name" value="LEH"/>
</dbReference>
<dbReference type="RefSeq" id="WP_319967537.1">
    <property type="nucleotide sequence ID" value="NZ_JAXAVW010000015.1"/>
</dbReference>
<accession>A0ABU4T3E1</accession>
<dbReference type="SUPFAM" id="SSF54427">
    <property type="entry name" value="NTF2-like"/>
    <property type="match status" value="1"/>
</dbReference>
<evidence type="ECO:0000313" key="3">
    <source>
        <dbReference type="Proteomes" id="UP001285521"/>
    </source>
</evidence>
<name>A0ABU4T3E1_9PSEU</name>
<reference evidence="2 3" key="1">
    <citation type="submission" date="2023-11" db="EMBL/GenBank/DDBJ databases">
        <title>Lentzea sokolovensis, sp. nov., Lentzea kristufkii, sp. nov., and Lentzea miocenensis, sp. nov., rare actinobacteria from Sokolov Coal Basin, Miocene lacustrine sediment, Czech Republic.</title>
        <authorList>
            <person name="Lara A."/>
            <person name="Kotroba L."/>
            <person name="Nouioui I."/>
            <person name="Neumann-Schaal M."/>
            <person name="Mast Y."/>
            <person name="Chronakova A."/>
        </authorList>
    </citation>
    <scope>NUCLEOTIDE SEQUENCE [LARGE SCALE GENOMIC DNA]</scope>
    <source>
        <strain evidence="2 3">BCCO 10_0856</strain>
    </source>
</reference>
<comment type="caution">
    <text evidence="2">The sequence shown here is derived from an EMBL/GenBank/DDBJ whole genome shotgun (WGS) entry which is preliminary data.</text>
</comment>
<sequence length="142" mass="15816">MTDPRDVVTALLRATETCDPEEVVRHMADDVVWQNVPLPPARGKATVAKQLRAMHKVVHDVEVRIHNIAANGDVVLTERTDVIGRGAWQAEFWVCGTFVVRDGKVVLWRDYYDNATFIAACLKGLGRAALKTARSRLQPVGR</sequence>
<dbReference type="Proteomes" id="UP001285521">
    <property type="component" value="Unassembled WGS sequence"/>
</dbReference>
<dbReference type="GO" id="GO:0016787">
    <property type="term" value="F:hydrolase activity"/>
    <property type="evidence" value="ECO:0007669"/>
    <property type="project" value="UniProtKB-KW"/>
</dbReference>
<dbReference type="InterPro" id="IPR032710">
    <property type="entry name" value="NTF2-like_dom_sf"/>
</dbReference>
<keyword evidence="2" id="KW-0378">Hydrolase</keyword>
<evidence type="ECO:0000259" key="1">
    <source>
        <dbReference type="Pfam" id="PF07858"/>
    </source>
</evidence>
<dbReference type="EMBL" id="JAXAVW010000015">
    <property type="protein sequence ID" value="MDX8032502.1"/>
    <property type="molecule type" value="Genomic_DNA"/>
</dbReference>
<evidence type="ECO:0000313" key="2">
    <source>
        <dbReference type="EMBL" id="MDX8032502.1"/>
    </source>
</evidence>